<dbReference type="PIRSF" id="PIRSF000137">
    <property type="entry name" value="Alcohol_oxidase"/>
    <property type="match status" value="1"/>
</dbReference>
<dbReference type="Proteomes" id="UP000467214">
    <property type="component" value="Unassembled WGS sequence"/>
</dbReference>
<keyword evidence="3 6" id="KW-0285">Flavoprotein</keyword>
<feature type="domain" description="Glucose-methanol-choline oxidoreductase N-terminal" evidence="8">
    <location>
        <begin position="254"/>
        <end position="268"/>
    </location>
</feature>
<dbReference type="GO" id="GO:0016614">
    <property type="term" value="F:oxidoreductase activity, acting on CH-OH group of donors"/>
    <property type="evidence" value="ECO:0007669"/>
    <property type="project" value="InterPro"/>
</dbReference>
<dbReference type="Gene3D" id="3.50.50.60">
    <property type="entry name" value="FAD/NAD(P)-binding domain"/>
    <property type="match status" value="1"/>
</dbReference>
<dbReference type="AlphaFoldDB" id="A0A845BM99"/>
<feature type="binding site" evidence="5">
    <location>
        <position position="84"/>
    </location>
    <ligand>
        <name>FAD</name>
        <dbReference type="ChEBI" id="CHEBI:57692"/>
    </ligand>
</feature>
<dbReference type="RefSeq" id="WP_160797073.1">
    <property type="nucleotide sequence ID" value="NZ_WSSB01000009.1"/>
</dbReference>
<dbReference type="Pfam" id="PF05199">
    <property type="entry name" value="GMC_oxred_C"/>
    <property type="match status" value="1"/>
</dbReference>
<dbReference type="GO" id="GO:0050660">
    <property type="term" value="F:flavin adenine dinucleotide binding"/>
    <property type="evidence" value="ECO:0007669"/>
    <property type="project" value="InterPro"/>
</dbReference>
<dbReference type="SUPFAM" id="SSF51905">
    <property type="entry name" value="FAD/NAD(P)-binding domain"/>
    <property type="match status" value="1"/>
</dbReference>
<name>A0A845BM99_9NEIS</name>
<dbReference type="InterPro" id="IPR000172">
    <property type="entry name" value="GMC_OxRdtase_N"/>
</dbReference>
<dbReference type="PANTHER" id="PTHR11552">
    <property type="entry name" value="GLUCOSE-METHANOL-CHOLINE GMC OXIDOREDUCTASE"/>
    <property type="match status" value="1"/>
</dbReference>
<dbReference type="Gene3D" id="3.30.560.10">
    <property type="entry name" value="Glucose Oxidase, domain 3"/>
    <property type="match status" value="1"/>
</dbReference>
<proteinExistence type="inferred from homology"/>
<dbReference type="InterPro" id="IPR036188">
    <property type="entry name" value="FAD/NAD-bd_sf"/>
</dbReference>
<feature type="binding site" evidence="5">
    <location>
        <position position="219"/>
    </location>
    <ligand>
        <name>FAD</name>
        <dbReference type="ChEBI" id="CHEBI:57692"/>
    </ligand>
</feature>
<evidence type="ECO:0000256" key="1">
    <source>
        <dbReference type="ARBA" id="ARBA00001974"/>
    </source>
</evidence>
<evidence type="ECO:0000259" key="8">
    <source>
        <dbReference type="PROSITE" id="PS00624"/>
    </source>
</evidence>
<evidence type="ECO:0000313" key="10">
    <source>
        <dbReference type="Proteomes" id="UP000467214"/>
    </source>
</evidence>
<evidence type="ECO:0000256" key="4">
    <source>
        <dbReference type="ARBA" id="ARBA00022827"/>
    </source>
</evidence>
<evidence type="ECO:0000256" key="2">
    <source>
        <dbReference type="ARBA" id="ARBA00010790"/>
    </source>
</evidence>
<feature type="domain" description="Glucose-methanol-choline oxidoreductase N-terminal" evidence="7">
    <location>
        <begin position="82"/>
        <end position="105"/>
    </location>
</feature>
<dbReference type="SUPFAM" id="SSF54373">
    <property type="entry name" value="FAD-linked reductases, C-terminal domain"/>
    <property type="match status" value="1"/>
</dbReference>
<evidence type="ECO:0000313" key="9">
    <source>
        <dbReference type="EMBL" id="MXR37475.1"/>
    </source>
</evidence>
<accession>A0A845BM99</accession>
<comment type="caution">
    <text evidence="9">The sequence shown here is derived from an EMBL/GenBank/DDBJ whole genome shotgun (WGS) entry which is preliminary data.</text>
</comment>
<dbReference type="PROSITE" id="PS00623">
    <property type="entry name" value="GMC_OXRED_1"/>
    <property type="match status" value="1"/>
</dbReference>
<reference evidence="9 10" key="1">
    <citation type="submission" date="2019-12" db="EMBL/GenBank/DDBJ databases">
        <title>Neisseriaceae gen. nov. sp. Genome sequencing and assembly.</title>
        <authorList>
            <person name="Liu Z."/>
            <person name="Li A."/>
        </authorList>
    </citation>
    <scope>NUCLEOTIDE SEQUENCE [LARGE SCALE GENOMIC DNA]</scope>
    <source>
        <strain evidence="9 10">B2N2-7</strain>
    </source>
</reference>
<protein>
    <submittedName>
        <fullName evidence="9">FAD-dependent oxidoreductase</fullName>
    </submittedName>
</protein>
<evidence type="ECO:0000256" key="3">
    <source>
        <dbReference type="ARBA" id="ARBA00022630"/>
    </source>
</evidence>
<evidence type="ECO:0000256" key="5">
    <source>
        <dbReference type="PIRSR" id="PIRSR000137-2"/>
    </source>
</evidence>
<organism evidence="9 10">
    <name type="scientific">Craterilacuibacter sinensis</name>
    <dbReference type="NCBI Taxonomy" id="2686017"/>
    <lineage>
        <taxon>Bacteria</taxon>
        <taxon>Pseudomonadati</taxon>
        <taxon>Pseudomonadota</taxon>
        <taxon>Betaproteobacteria</taxon>
        <taxon>Neisseriales</taxon>
        <taxon>Neisseriaceae</taxon>
        <taxon>Craterilacuibacter</taxon>
    </lineage>
</organism>
<dbReference type="Pfam" id="PF00732">
    <property type="entry name" value="GMC_oxred_N"/>
    <property type="match status" value="1"/>
</dbReference>
<comment type="similarity">
    <text evidence="2 6">Belongs to the GMC oxidoreductase family.</text>
</comment>
<evidence type="ECO:0000256" key="6">
    <source>
        <dbReference type="RuleBase" id="RU003968"/>
    </source>
</evidence>
<dbReference type="EMBL" id="WSSB01000009">
    <property type="protein sequence ID" value="MXR37475.1"/>
    <property type="molecule type" value="Genomic_DNA"/>
</dbReference>
<evidence type="ECO:0000259" key="7">
    <source>
        <dbReference type="PROSITE" id="PS00623"/>
    </source>
</evidence>
<sequence>MEAFDYIVIGAGSAGCALAGRLSEDKSVSVLVLEAGGSDKNLLIDMPAGWGMTQTPGHAMNWSYQTGPEPGLNGRHVPLPRGKVIGGSSAINGLLYVRGQREDYDDWEAAGAKGWSWREVEPYFLRSENNQTQPGAAHGHAGPLKVANLVDPSPLSATLIAAAIEAGIPASADFNGEQQEGVGYYQATLNGARRCSAAHAYLAPALARGNLTLISGVTVTRIVFDGLRAAGVEYRQNGILKLAAARHEVLLCAGAIASPQLLMLSGIGPKEHLAKHGIPTRFDAPGVGANLQDHLVVPLMWRLKAGQASMNSRLTGVGVLREVLAYWLKKQGAMTMPAAEVGIFCKSSPQLARPDLQFHLLPLSGELESAKKSLHAYPGYTLAPNVCRPTSRGYIRLASADPAQPPQIVMNYLSTDYDIDTTLAGIDWARRIAAAPALAAVTESETYPGATIREREDLLAFARRSGTTGHHPVGSCRMGSDEASVVDTELRVRGVSGLRVVDASVMPLLISGNTNATAIMIGERAAEFVAKARRARLRAGEKHSASMTPSPAAAL</sequence>
<keyword evidence="10" id="KW-1185">Reference proteome</keyword>
<comment type="cofactor">
    <cofactor evidence="1 5">
        <name>FAD</name>
        <dbReference type="ChEBI" id="CHEBI:57692"/>
    </cofactor>
</comment>
<dbReference type="InterPro" id="IPR007867">
    <property type="entry name" value="GMC_OxRtase_C"/>
</dbReference>
<keyword evidence="4 5" id="KW-0274">FAD</keyword>
<dbReference type="PANTHER" id="PTHR11552:SF147">
    <property type="entry name" value="CHOLINE DEHYDROGENASE, MITOCHONDRIAL"/>
    <property type="match status" value="1"/>
</dbReference>
<dbReference type="PROSITE" id="PS00624">
    <property type="entry name" value="GMC_OXRED_2"/>
    <property type="match status" value="1"/>
</dbReference>
<dbReference type="InterPro" id="IPR012132">
    <property type="entry name" value="GMC_OxRdtase"/>
</dbReference>
<gene>
    <name evidence="9" type="ORF">GQF02_10860</name>
</gene>